<feature type="region of interest" description="Disordered" evidence="2">
    <location>
        <begin position="314"/>
        <end position="344"/>
    </location>
</feature>
<protein>
    <submittedName>
        <fullName evidence="3">Coiled coil protein</fullName>
    </submittedName>
</protein>
<dbReference type="AlphaFoldDB" id="A0A9D5DIG2"/>
<evidence type="ECO:0000256" key="1">
    <source>
        <dbReference type="SAM" id="Coils"/>
    </source>
</evidence>
<sequence length="415" mass="48410">MPILRDELSEYKMRYKDQEVIVSKFKVEKKERLSFVENNTRNEFASSLKKIEDILISAYDQASSNYNSFFYNINMLTLPYSNIEEKCRINCIQDDVYGVVKTQGYSESEESHFRMKILQGVNTELNDSLRMTLGVVIKTYKELENIQNQIEDLIKENSELRNEKFQLSISIEELKNENNKLSRENFYLNEQIKERISTCDKYKNALNKSIKTMKKLYFENDHFNKEINQLENQLVVSKLRVAQHNEELEHIRTLLKYYKNQVNSDYILSPAIEQIIKVEPCRIPSNSKKGSNCNNKTNHISSILSKLLFNNGTNTSRNTYRHKNKKVSLESNSNNNSPTSLSPCLKPKSHKCISPLTTTPIKLKISNIDESYLQSTDIDYSKNNKFFTNTRISRENLLSSEDEQFIDNLNLSPTS</sequence>
<feature type="compositionally biased region" description="Low complexity" evidence="2">
    <location>
        <begin position="329"/>
        <end position="343"/>
    </location>
</feature>
<accession>A0A9D5DIG2</accession>
<proteinExistence type="predicted"/>
<organism evidence="3">
    <name type="scientific">Cryptosporidium canis</name>
    <dbReference type="NCBI Taxonomy" id="195482"/>
    <lineage>
        <taxon>Eukaryota</taxon>
        <taxon>Sar</taxon>
        <taxon>Alveolata</taxon>
        <taxon>Apicomplexa</taxon>
        <taxon>Conoidasida</taxon>
        <taxon>Coccidia</taxon>
        <taxon>Eucoccidiorida</taxon>
        <taxon>Eimeriorina</taxon>
        <taxon>Cryptosporidiidae</taxon>
        <taxon>Cryptosporidium</taxon>
    </lineage>
</organism>
<dbReference type="EMBL" id="JAPCXC010000019">
    <property type="protein sequence ID" value="KAJ1611029.1"/>
    <property type="molecule type" value="Genomic_DNA"/>
</dbReference>
<reference evidence="3" key="1">
    <citation type="submission" date="2022-10" db="EMBL/GenBank/DDBJ databases">
        <title>Adaptive evolution leads to modifications in subtelomeric GC content in a zoonotic Cryptosporidium species.</title>
        <authorList>
            <person name="Li J."/>
            <person name="Feng Y."/>
            <person name="Xiao L."/>
        </authorList>
    </citation>
    <scope>NUCLEOTIDE SEQUENCE</scope>
    <source>
        <strain evidence="3">33844</strain>
    </source>
</reference>
<keyword evidence="1" id="KW-0175">Coiled coil</keyword>
<gene>
    <name evidence="3" type="ORF">OJ253_996</name>
</gene>
<dbReference type="OrthoDB" id="342322at2759"/>
<dbReference type="Proteomes" id="UP001067231">
    <property type="component" value="Unassembled WGS sequence"/>
</dbReference>
<feature type="coiled-coil region" evidence="1">
    <location>
        <begin position="136"/>
        <end position="247"/>
    </location>
</feature>
<name>A0A9D5DIG2_9CRYT</name>
<comment type="caution">
    <text evidence="3">The sequence shown here is derived from an EMBL/GenBank/DDBJ whole genome shotgun (WGS) entry which is preliminary data.</text>
</comment>
<evidence type="ECO:0000313" key="3">
    <source>
        <dbReference type="EMBL" id="KAJ1611029.1"/>
    </source>
</evidence>
<evidence type="ECO:0000256" key="2">
    <source>
        <dbReference type="SAM" id="MobiDB-lite"/>
    </source>
</evidence>